<dbReference type="SMART" id="SM00421">
    <property type="entry name" value="HTH_LUXR"/>
    <property type="match status" value="1"/>
</dbReference>
<feature type="domain" description="HTH luxR-type" evidence="1">
    <location>
        <begin position="822"/>
        <end position="887"/>
    </location>
</feature>
<dbReference type="PROSITE" id="PS00622">
    <property type="entry name" value="HTH_LUXR_1"/>
    <property type="match status" value="1"/>
</dbReference>
<dbReference type="RefSeq" id="WP_220196307.1">
    <property type="nucleotide sequence ID" value="NZ_BNJF01000002.1"/>
</dbReference>
<dbReference type="InterPro" id="IPR011990">
    <property type="entry name" value="TPR-like_helical_dom_sf"/>
</dbReference>
<dbReference type="PANTHER" id="PTHR47691:SF3">
    <property type="entry name" value="HTH-TYPE TRANSCRIPTIONAL REGULATOR RV0890C-RELATED"/>
    <property type="match status" value="1"/>
</dbReference>
<dbReference type="GO" id="GO:0003677">
    <property type="term" value="F:DNA binding"/>
    <property type="evidence" value="ECO:0007669"/>
    <property type="project" value="InterPro"/>
</dbReference>
<dbReference type="InterPro" id="IPR016032">
    <property type="entry name" value="Sig_transdc_resp-reg_C-effctor"/>
</dbReference>
<dbReference type="SUPFAM" id="SSF52540">
    <property type="entry name" value="P-loop containing nucleoside triphosphate hydrolases"/>
    <property type="match status" value="1"/>
</dbReference>
<dbReference type="PRINTS" id="PR00364">
    <property type="entry name" value="DISEASERSIST"/>
</dbReference>
<dbReference type="CDD" id="cd06170">
    <property type="entry name" value="LuxR_C_like"/>
    <property type="match status" value="1"/>
</dbReference>
<dbReference type="Gene3D" id="1.25.40.10">
    <property type="entry name" value="Tetratricopeptide repeat domain"/>
    <property type="match status" value="1"/>
</dbReference>
<dbReference type="GO" id="GO:0006355">
    <property type="term" value="P:regulation of DNA-templated transcription"/>
    <property type="evidence" value="ECO:0007669"/>
    <property type="project" value="InterPro"/>
</dbReference>
<proteinExistence type="predicted"/>
<evidence type="ECO:0000313" key="2">
    <source>
        <dbReference type="EMBL" id="GHO46972.1"/>
    </source>
</evidence>
<dbReference type="Gene3D" id="3.40.50.300">
    <property type="entry name" value="P-loop containing nucleotide triphosphate hydrolases"/>
    <property type="match status" value="1"/>
</dbReference>
<dbReference type="SUPFAM" id="SSF48452">
    <property type="entry name" value="TPR-like"/>
    <property type="match status" value="1"/>
</dbReference>
<dbReference type="InterPro" id="IPR027417">
    <property type="entry name" value="P-loop_NTPase"/>
</dbReference>
<dbReference type="InterPro" id="IPR002182">
    <property type="entry name" value="NB-ARC"/>
</dbReference>
<dbReference type="PRINTS" id="PR00038">
    <property type="entry name" value="HTHLUXR"/>
</dbReference>
<dbReference type="EMBL" id="BNJF01000002">
    <property type="protein sequence ID" value="GHO46972.1"/>
    <property type="molecule type" value="Genomic_DNA"/>
</dbReference>
<evidence type="ECO:0000259" key="1">
    <source>
        <dbReference type="PROSITE" id="PS50043"/>
    </source>
</evidence>
<dbReference type="Gene3D" id="1.10.10.10">
    <property type="entry name" value="Winged helix-like DNA-binding domain superfamily/Winged helix DNA-binding domain"/>
    <property type="match status" value="1"/>
</dbReference>
<evidence type="ECO:0000313" key="3">
    <source>
        <dbReference type="Proteomes" id="UP000612362"/>
    </source>
</evidence>
<dbReference type="SUPFAM" id="SSF46894">
    <property type="entry name" value="C-terminal effector domain of the bipartite response regulators"/>
    <property type="match status" value="1"/>
</dbReference>
<dbReference type="PANTHER" id="PTHR47691">
    <property type="entry name" value="REGULATOR-RELATED"/>
    <property type="match status" value="1"/>
</dbReference>
<gene>
    <name evidence="2" type="ORF">KSX_51350</name>
</gene>
<dbReference type="Proteomes" id="UP000612362">
    <property type="component" value="Unassembled WGS sequence"/>
</dbReference>
<organism evidence="2 3">
    <name type="scientific">Ktedonospora formicarum</name>
    <dbReference type="NCBI Taxonomy" id="2778364"/>
    <lineage>
        <taxon>Bacteria</taxon>
        <taxon>Bacillati</taxon>
        <taxon>Chloroflexota</taxon>
        <taxon>Ktedonobacteria</taxon>
        <taxon>Ktedonobacterales</taxon>
        <taxon>Ktedonobacteraceae</taxon>
        <taxon>Ktedonospora</taxon>
    </lineage>
</organism>
<comment type="caution">
    <text evidence="2">The sequence shown here is derived from an EMBL/GenBank/DDBJ whole genome shotgun (WGS) entry which is preliminary data.</text>
</comment>
<keyword evidence="3" id="KW-1185">Reference proteome</keyword>
<dbReference type="Pfam" id="PF00196">
    <property type="entry name" value="GerE"/>
    <property type="match status" value="1"/>
</dbReference>
<sequence length="889" mass="98902">MHHIEPTPTSFLGRAQEIAEVGTVLADPSCRLLTLVGPGGIGKTRLAMEAASLHRAFFPDGVFWVSLAQLSWIDDLLPAIAEAMPFHFQQGSRSPREQFFAYLHEKQTKQVLLVLDNVEHLLDGVDLLTDILAATTGLKILATSREVLNLQEEWIRPITGLAYPDQEEGKAAGDYSAVQLFVGRARRIHGDFDLIEDEQGVVDICQLVEGMPLALELAAGWLGTLRPTDIAQEIQRNLDLLATRVRNLPERHRSMRSVFDHSWQLMRETDREVFQKLSVFRGGFTRGAAESVAGASLPTLAKLIDQSLVRRTTSGRYEIHELLRQYGAERLGAAGQAAVQQVYIDYYLGLLHRLESDIKAHQQVAALDAISTDFENVRHAWHLALQQRHVVMLSLAVESLRLFADMRGRYHEIVALLQAAVEQFPPSPTEVQHFLFSRIQARLIHLILLGSLHREQDLRVQIDTCLATARARQDQAEIGFCLLVSGILAVWEVNGKHSHFPTRAATLFQESTAVFEALGDPFCLAEALNWLAWEIPLTSDDVHLSGQVLLKQSLDLRRAIGDRHGVAWITLNLSCASLDQLNYLAYEVYAREALVLMREMRSAKGTLQALFNLAQATLLKGELEEALALAEQMRDLAHEIDNLDGARLAADLRAFVLCVMDESYAESAALTQTGRSIPLELFFGNQYNLGKCWGQAVVDCGQSKYEDARLSYATFFWGRSNYRCDDPGPATLCLVLEAAALAHEGMLEAAAELLGLAFQQPSRASGWLRRWPLVARLRDGLRCKLGEEVYRAAWERGAAQDLEATVRSILGNMGKTARKSANHTLLEPLSERELEVLTLIAQGLSNREIAQCLVLSVGTVKVHTRNIYSKLGVSSRTQALAQATKFKLL</sequence>
<name>A0A8J3I6J5_9CHLR</name>
<dbReference type="InterPro" id="IPR036388">
    <property type="entry name" value="WH-like_DNA-bd_sf"/>
</dbReference>
<dbReference type="GO" id="GO:0043531">
    <property type="term" value="F:ADP binding"/>
    <property type="evidence" value="ECO:0007669"/>
    <property type="project" value="InterPro"/>
</dbReference>
<dbReference type="Pfam" id="PF00931">
    <property type="entry name" value="NB-ARC"/>
    <property type="match status" value="1"/>
</dbReference>
<dbReference type="PROSITE" id="PS50043">
    <property type="entry name" value="HTH_LUXR_2"/>
    <property type="match status" value="1"/>
</dbReference>
<dbReference type="AlphaFoldDB" id="A0A8J3I6J5"/>
<dbReference type="InterPro" id="IPR000792">
    <property type="entry name" value="Tscrpt_reg_LuxR_C"/>
</dbReference>
<reference evidence="2" key="1">
    <citation type="submission" date="2020-10" db="EMBL/GenBank/DDBJ databases">
        <title>Taxonomic study of unclassified bacteria belonging to the class Ktedonobacteria.</title>
        <authorList>
            <person name="Yabe S."/>
            <person name="Wang C.M."/>
            <person name="Zheng Y."/>
            <person name="Sakai Y."/>
            <person name="Cavaletti L."/>
            <person name="Monciardini P."/>
            <person name="Donadio S."/>
        </authorList>
    </citation>
    <scope>NUCLEOTIDE SEQUENCE</scope>
    <source>
        <strain evidence="2">SOSP1-1</strain>
    </source>
</reference>
<accession>A0A8J3I6J5</accession>
<protein>
    <recommendedName>
        <fullName evidence="1">HTH luxR-type domain-containing protein</fullName>
    </recommendedName>
</protein>